<evidence type="ECO:0000313" key="1">
    <source>
        <dbReference type="EMBL" id="MFC7339943.1"/>
    </source>
</evidence>
<dbReference type="EMBL" id="JBHTCJ010000001">
    <property type="protein sequence ID" value="MFC7339943.1"/>
    <property type="molecule type" value="Genomic_DNA"/>
</dbReference>
<gene>
    <name evidence="1" type="ORF">ACFQRI_00860</name>
</gene>
<keyword evidence="2" id="KW-1185">Reference proteome</keyword>
<organism evidence="1 2">
    <name type="scientific">Saccharopolyspora griseoalba</name>
    <dbReference type="NCBI Taxonomy" id="1431848"/>
    <lineage>
        <taxon>Bacteria</taxon>
        <taxon>Bacillati</taxon>
        <taxon>Actinomycetota</taxon>
        <taxon>Actinomycetes</taxon>
        <taxon>Pseudonocardiales</taxon>
        <taxon>Pseudonocardiaceae</taxon>
        <taxon>Saccharopolyspora</taxon>
    </lineage>
</organism>
<reference evidence="2" key="1">
    <citation type="journal article" date="2019" name="Int. J. Syst. Evol. Microbiol.">
        <title>The Global Catalogue of Microorganisms (GCM) 10K type strain sequencing project: providing services to taxonomists for standard genome sequencing and annotation.</title>
        <authorList>
            <consortium name="The Broad Institute Genomics Platform"/>
            <consortium name="The Broad Institute Genome Sequencing Center for Infectious Disease"/>
            <person name="Wu L."/>
            <person name="Ma J."/>
        </authorList>
    </citation>
    <scope>NUCLEOTIDE SEQUENCE [LARGE SCALE GENOMIC DNA]</scope>
    <source>
        <strain evidence="2">WLHS5</strain>
    </source>
</reference>
<dbReference type="RefSeq" id="WP_380662968.1">
    <property type="nucleotide sequence ID" value="NZ_JBHTCJ010000001.1"/>
</dbReference>
<dbReference type="Proteomes" id="UP001596504">
    <property type="component" value="Unassembled WGS sequence"/>
</dbReference>
<proteinExistence type="predicted"/>
<evidence type="ECO:0000313" key="2">
    <source>
        <dbReference type="Proteomes" id="UP001596504"/>
    </source>
</evidence>
<protein>
    <submittedName>
        <fullName evidence="1">Uncharacterized protein</fullName>
    </submittedName>
</protein>
<name>A0ABW2LF25_9PSEU</name>
<accession>A0ABW2LF25</accession>
<comment type="caution">
    <text evidence="1">The sequence shown here is derived from an EMBL/GenBank/DDBJ whole genome shotgun (WGS) entry which is preliminary data.</text>
</comment>
<sequence>MIDSLGDTGSALSGGRRDRLEALYAAMDLHVTYEHGTNTAEIKIHPVGNRVNSLRVGGGT</sequence>